<evidence type="ECO:0000313" key="2">
    <source>
        <dbReference type="Proteomes" id="UP001069802"/>
    </source>
</evidence>
<accession>A0ABT4LGZ3</accession>
<protein>
    <submittedName>
        <fullName evidence="1">Histidine phosphatase family protein</fullName>
    </submittedName>
</protein>
<proteinExistence type="predicted"/>
<keyword evidence="2" id="KW-1185">Reference proteome</keyword>
<gene>
    <name evidence="1" type="ORF">O4H49_06225</name>
</gene>
<dbReference type="InterPro" id="IPR013078">
    <property type="entry name" value="His_Pase_superF_clade-1"/>
</dbReference>
<evidence type="ECO:0000313" key="1">
    <source>
        <dbReference type="EMBL" id="MCZ4280364.1"/>
    </source>
</evidence>
<dbReference type="Gene3D" id="3.40.50.1240">
    <property type="entry name" value="Phosphoglycerate mutase-like"/>
    <property type="match status" value="1"/>
</dbReference>
<dbReference type="SUPFAM" id="SSF53254">
    <property type="entry name" value="Phosphoglycerate mutase-like"/>
    <property type="match status" value="1"/>
</dbReference>
<dbReference type="EMBL" id="JAPWGY010000002">
    <property type="protein sequence ID" value="MCZ4280364.1"/>
    <property type="molecule type" value="Genomic_DNA"/>
</dbReference>
<dbReference type="InterPro" id="IPR029033">
    <property type="entry name" value="His_PPase_superfam"/>
</dbReference>
<dbReference type="CDD" id="cd07067">
    <property type="entry name" value="HP_PGM_like"/>
    <property type="match status" value="1"/>
</dbReference>
<organism evidence="1 2">
    <name type="scientific">Kiloniella laminariae</name>
    <dbReference type="NCBI Taxonomy" id="454162"/>
    <lineage>
        <taxon>Bacteria</taxon>
        <taxon>Pseudomonadati</taxon>
        <taxon>Pseudomonadota</taxon>
        <taxon>Alphaproteobacteria</taxon>
        <taxon>Rhodospirillales</taxon>
        <taxon>Kiloniellaceae</taxon>
        <taxon>Kiloniella</taxon>
    </lineage>
</organism>
<dbReference type="Pfam" id="PF00300">
    <property type="entry name" value="His_Phos_1"/>
    <property type="match status" value="1"/>
</dbReference>
<comment type="caution">
    <text evidence="1">The sequence shown here is derived from an EMBL/GenBank/DDBJ whole genome shotgun (WGS) entry which is preliminary data.</text>
</comment>
<dbReference type="Proteomes" id="UP001069802">
    <property type="component" value="Unassembled WGS sequence"/>
</dbReference>
<name>A0ABT4LGZ3_9PROT</name>
<sequence>MKKIFIARHASTRSALRGQEDIDRELTRKGETEAGWLGHHLQAHNDLPALILTSTANRAKETAILAREALMPELPIQTDAQLYLAPAAKIFKILHSLPEDINSVLLVGHNPGLSDFLIKATDQSGLNTETRNRLYRGLSPATLARLTSTAREWKDVLKDNTRLDQLSYPGE</sequence>
<dbReference type="RefSeq" id="WP_269422570.1">
    <property type="nucleotide sequence ID" value="NZ_JAPWGY010000002.1"/>
</dbReference>
<reference evidence="1" key="1">
    <citation type="submission" date="2022-12" db="EMBL/GenBank/DDBJ databases">
        <title>Bacterial isolates from different developmental stages of Nematostella vectensis.</title>
        <authorList>
            <person name="Fraune S."/>
        </authorList>
    </citation>
    <scope>NUCLEOTIDE SEQUENCE</scope>
    <source>
        <strain evidence="1">G21630-S1</strain>
    </source>
</reference>